<comment type="caution">
    <text evidence="2">The sequence shown here is derived from an EMBL/GenBank/DDBJ whole genome shotgun (WGS) entry which is preliminary data.</text>
</comment>
<accession>A0A8H6M9U4</accession>
<keyword evidence="1" id="KW-0472">Membrane</keyword>
<sequence>MPPLRCRRCELSSLAGRAAAKVAPFSRATTHAVFFAVVVVNPGCWIAVHHYRHREAHRGRPQSSYCWLDLYSPVSPDSESSGRVAVSMVMAVALYFEVVCCGVVVYAVAFAPVIPVSDWSSQRRARRLYERRALIDLRSSQA</sequence>
<name>A0A8H6M9U4_9AGAR</name>
<evidence type="ECO:0000256" key="1">
    <source>
        <dbReference type="SAM" id="Phobius"/>
    </source>
</evidence>
<keyword evidence="1" id="KW-1133">Transmembrane helix</keyword>
<keyword evidence="3" id="KW-1185">Reference proteome</keyword>
<protein>
    <submittedName>
        <fullName evidence="2">Uncharacterized protein</fullName>
    </submittedName>
</protein>
<evidence type="ECO:0000313" key="2">
    <source>
        <dbReference type="EMBL" id="KAF6758194.1"/>
    </source>
</evidence>
<dbReference type="Proteomes" id="UP000521943">
    <property type="component" value="Unassembled WGS sequence"/>
</dbReference>
<dbReference type="EMBL" id="JACGCI010000019">
    <property type="protein sequence ID" value="KAF6758194.1"/>
    <property type="molecule type" value="Genomic_DNA"/>
</dbReference>
<gene>
    <name evidence="2" type="ORF">DFP72DRAFT_1064918</name>
</gene>
<reference evidence="2 3" key="1">
    <citation type="submission" date="2020-07" db="EMBL/GenBank/DDBJ databases">
        <title>Comparative genomics of pyrophilous fungi reveals a link between fire events and developmental genes.</title>
        <authorList>
            <consortium name="DOE Joint Genome Institute"/>
            <person name="Steindorff A.S."/>
            <person name="Carver A."/>
            <person name="Calhoun S."/>
            <person name="Stillman K."/>
            <person name="Liu H."/>
            <person name="Lipzen A."/>
            <person name="Pangilinan J."/>
            <person name="Labutti K."/>
            <person name="Bruns T.D."/>
            <person name="Grigoriev I.V."/>
        </authorList>
    </citation>
    <scope>NUCLEOTIDE SEQUENCE [LARGE SCALE GENOMIC DNA]</scope>
    <source>
        <strain evidence="2 3">CBS 144469</strain>
    </source>
</reference>
<evidence type="ECO:0000313" key="3">
    <source>
        <dbReference type="Proteomes" id="UP000521943"/>
    </source>
</evidence>
<organism evidence="2 3">
    <name type="scientific">Ephemerocybe angulata</name>
    <dbReference type="NCBI Taxonomy" id="980116"/>
    <lineage>
        <taxon>Eukaryota</taxon>
        <taxon>Fungi</taxon>
        <taxon>Dikarya</taxon>
        <taxon>Basidiomycota</taxon>
        <taxon>Agaricomycotina</taxon>
        <taxon>Agaricomycetes</taxon>
        <taxon>Agaricomycetidae</taxon>
        <taxon>Agaricales</taxon>
        <taxon>Agaricineae</taxon>
        <taxon>Psathyrellaceae</taxon>
        <taxon>Ephemerocybe</taxon>
    </lineage>
</organism>
<dbReference type="AlphaFoldDB" id="A0A8H6M9U4"/>
<proteinExistence type="predicted"/>
<keyword evidence="1" id="KW-0812">Transmembrane</keyword>
<feature type="transmembrane region" description="Helical" evidence="1">
    <location>
        <begin position="92"/>
        <end position="114"/>
    </location>
</feature>